<keyword evidence="3" id="KW-1185">Reference proteome</keyword>
<feature type="compositionally biased region" description="Basic and acidic residues" evidence="1">
    <location>
        <begin position="140"/>
        <end position="168"/>
    </location>
</feature>
<proteinExistence type="predicted"/>
<protein>
    <submittedName>
        <fullName evidence="2">Uncharacterized protein</fullName>
    </submittedName>
</protein>
<feature type="region of interest" description="Disordered" evidence="1">
    <location>
        <begin position="130"/>
        <end position="170"/>
    </location>
</feature>
<feature type="compositionally biased region" description="Polar residues" evidence="1">
    <location>
        <begin position="69"/>
        <end position="79"/>
    </location>
</feature>
<dbReference type="EMBL" id="CAJNIZ010046335">
    <property type="protein sequence ID" value="CAE7745498.1"/>
    <property type="molecule type" value="Genomic_DNA"/>
</dbReference>
<dbReference type="Proteomes" id="UP000649617">
    <property type="component" value="Unassembled WGS sequence"/>
</dbReference>
<reference evidence="2" key="1">
    <citation type="submission" date="2021-02" db="EMBL/GenBank/DDBJ databases">
        <authorList>
            <person name="Dougan E. K."/>
            <person name="Rhodes N."/>
            <person name="Thang M."/>
            <person name="Chan C."/>
        </authorList>
    </citation>
    <scope>NUCLEOTIDE SEQUENCE</scope>
</reference>
<organism evidence="2 3">
    <name type="scientific">Symbiodinium pilosum</name>
    <name type="common">Dinoflagellate</name>
    <dbReference type="NCBI Taxonomy" id="2952"/>
    <lineage>
        <taxon>Eukaryota</taxon>
        <taxon>Sar</taxon>
        <taxon>Alveolata</taxon>
        <taxon>Dinophyceae</taxon>
        <taxon>Suessiales</taxon>
        <taxon>Symbiodiniaceae</taxon>
        <taxon>Symbiodinium</taxon>
    </lineage>
</organism>
<accession>A0A812XTM9</accession>
<evidence type="ECO:0000313" key="3">
    <source>
        <dbReference type="Proteomes" id="UP000649617"/>
    </source>
</evidence>
<evidence type="ECO:0000256" key="1">
    <source>
        <dbReference type="SAM" id="MobiDB-lite"/>
    </source>
</evidence>
<gene>
    <name evidence="2" type="ORF">SPIL2461_LOCUS21512</name>
</gene>
<name>A0A812XTM9_SYMPI</name>
<dbReference type="AlphaFoldDB" id="A0A812XTM9"/>
<evidence type="ECO:0000313" key="2">
    <source>
        <dbReference type="EMBL" id="CAE7745498.1"/>
    </source>
</evidence>
<sequence length="192" mass="20903">MMESAGLEVQSMGRHLEPDADEDEVSASIGGDGAPPEHAEPTGAGDAWPLQPSTGPDGLATPDAPSLVVENSNVASPVSQHEESSAELRTELAQLRAKLEDAHGQLRQRERQLADLSNVLADMEAREVARREQTQTVRSKATEAVRAAEREMQSARRRAEQAEARSRDAQMPSDVACRYGVTQSRYHVILMH</sequence>
<feature type="region of interest" description="Disordered" evidence="1">
    <location>
        <begin position="1"/>
        <end position="88"/>
    </location>
</feature>
<comment type="caution">
    <text evidence="2">The sequence shown here is derived from an EMBL/GenBank/DDBJ whole genome shotgun (WGS) entry which is preliminary data.</text>
</comment>